<dbReference type="InterPro" id="IPR013216">
    <property type="entry name" value="Methyltransf_11"/>
</dbReference>
<proteinExistence type="predicted"/>
<dbReference type="CDD" id="cd02440">
    <property type="entry name" value="AdoMet_MTases"/>
    <property type="match status" value="1"/>
</dbReference>
<dbReference type="GO" id="GO:0032259">
    <property type="term" value="P:methylation"/>
    <property type="evidence" value="ECO:0007669"/>
    <property type="project" value="UniProtKB-KW"/>
</dbReference>
<dbReference type="RefSeq" id="WP_166153993.1">
    <property type="nucleotide sequence ID" value="NZ_JAAOIW010000013.1"/>
</dbReference>
<dbReference type="GO" id="GO:0008168">
    <property type="term" value="F:methyltransferase activity"/>
    <property type="evidence" value="ECO:0007669"/>
    <property type="project" value="UniProtKB-KW"/>
</dbReference>
<name>A0ABX0JFL5_9BACL</name>
<reference evidence="2" key="1">
    <citation type="submission" date="2020-03" db="EMBL/GenBank/DDBJ databases">
        <title>Draft sequencing of Paenibacilllus sp. S3N08.</title>
        <authorList>
            <person name="Kim D.-U."/>
        </authorList>
    </citation>
    <scope>NUCLEOTIDE SEQUENCE</scope>
    <source>
        <strain evidence="2">S3N08</strain>
    </source>
</reference>
<dbReference type="PANTHER" id="PTHR43591">
    <property type="entry name" value="METHYLTRANSFERASE"/>
    <property type="match status" value="1"/>
</dbReference>
<dbReference type="Gene3D" id="3.40.50.150">
    <property type="entry name" value="Vaccinia Virus protein VP39"/>
    <property type="match status" value="1"/>
</dbReference>
<dbReference type="Pfam" id="PF08241">
    <property type="entry name" value="Methyltransf_11"/>
    <property type="match status" value="1"/>
</dbReference>
<gene>
    <name evidence="2" type="ORF">G9U52_28120</name>
</gene>
<comment type="caution">
    <text evidence="2">The sequence shown here is derived from an EMBL/GenBank/DDBJ whole genome shotgun (WGS) entry which is preliminary data.</text>
</comment>
<evidence type="ECO:0000259" key="1">
    <source>
        <dbReference type="Pfam" id="PF08241"/>
    </source>
</evidence>
<sequence length="240" mass="26662">MSYLKMLSQFGAGSAHPGGFAATLTQLQHFHIPKESKILEVGCGTGRTSCFLSLNGYSITAMDIQPEMLIKAKKRAEAQGLQVDFVEGDIGSIPFESNQFDVILAESVTNFAEASTALSEYYRVLKPGGTLYDRELIEAKPIPSPMKSTLLDFFGFKQLASLDEWTAIFNKANFNRVSHWDYSLIVEDHTDQVKHSDEFQYVDSNVFTNLQAFQISMDSNEILTAYKDYLGSAVLIGSKP</sequence>
<organism evidence="2 3">
    <name type="scientific">Paenibacillus agricola</name>
    <dbReference type="NCBI Taxonomy" id="2716264"/>
    <lineage>
        <taxon>Bacteria</taxon>
        <taxon>Bacillati</taxon>
        <taxon>Bacillota</taxon>
        <taxon>Bacilli</taxon>
        <taxon>Bacillales</taxon>
        <taxon>Paenibacillaceae</taxon>
        <taxon>Paenibacillus</taxon>
    </lineage>
</organism>
<keyword evidence="2" id="KW-0489">Methyltransferase</keyword>
<feature type="domain" description="Methyltransferase type 11" evidence="1">
    <location>
        <begin position="39"/>
        <end position="132"/>
    </location>
</feature>
<dbReference type="Proteomes" id="UP001165962">
    <property type="component" value="Unassembled WGS sequence"/>
</dbReference>
<dbReference type="EMBL" id="JAAOIW010000013">
    <property type="protein sequence ID" value="NHN33687.1"/>
    <property type="molecule type" value="Genomic_DNA"/>
</dbReference>
<evidence type="ECO:0000313" key="2">
    <source>
        <dbReference type="EMBL" id="NHN33687.1"/>
    </source>
</evidence>
<keyword evidence="3" id="KW-1185">Reference proteome</keyword>
<keyword evidence="2" id="KW-0808">Transferase</keyword>
<evidence type="ECO:0000313" key="3">
    <source>
        <dbReference type="Proteomes" id="UP001165962"/>
    </source>
</evidence>
<dbReference type="SUPFAM" id="SSF53335">
    <property type="entry name" value="S-adenosyl-L-methionine-dependent methyltransferases"/>
    <property type="match status" value="1"/>
</dbReference>
<dbReference type="InterPro" id="IPR029063">
    <property type="entry name" value="SAM-dependent_MTases_sf"/>
</dbReference>
<accession>A0ABX0JFL5</accession>
<protein>
    <submittedName>
        <fullName evidence="2">Methyltransferase domain-containing protein</fullName>
    </submittedName>
</protein>